<reference evidence="2 3" key="1">
    <citation type="submission" date="2020-04" db="EMBL/GenBank/DDBJ databases">
        <authorList>
            <person name="De Canck E."/>
        </authorList>
    </citation>
    <scope>NUCLEOTIDE SEQUENCE [LARGE SCALE GENOMIC DNA]</scope>
    <source>
        <strain evidence="2 3">LMG 27174</strain>
    </source>
</reference>
<keyword evidence="1" id="KW-0472">Membrane</keyword>
<evidence type="ECO:0000313" key="3">
    <source>
        <dbReference type="Proteomes" id="UP000494205"/>
    </source>
</evidence>
<protein>
    <submittedName>
        <fullName evidence="2">Putative MFS-type transporter YfcJ</fullName>
    </submittedName>
</protein>
<keyword evidence="1" id="KW-1133">Transmembrane helix</keyword>
<proteinExistence type="predicted"/>
<sequence length="61" mass="6308">MAMGLYTAFLDVAMAIGSPALGWVGGRVGLRAVFMVSALIVACTAGVAVQLLRKRNDRVAA</sequence>
<dbReference type="Proteomes" id="UP000494205">
    <property type="component" value="Unassembled WGS sequence"/>
</dbReference>
<name>A0A6J5CN99_9BURK</name>
<gene>
    <name evidence="2" type="primary">yfcJ_1</name>
    <name evidence="2" type="ORF">LMG27174_06593</name>
</gene>
<dbReference type="EMBL" id="CADIJZ010000042">
    <property type="protein sequence ID" value="CAB3739889.1"/>
    <property type="molecule type" value="Genomic_DNA"/>
</dbReference>
<evidence type="ECO:0000313" key="2">
    <source>
        <dbReference type="EMBL" id="CAB3739889.1"/>
    </source>
</evidence>
<keyword evidence="1" id="KW-0812">Transmembrane</keyword>
<feature type="transmembrane region" description="Helical" evidence="1">
    <location>
        <begin position="32"/>
        <end position="52"/>
    </location>
</feature>
<dbReference type="InterPro" id="IPR036259">
    <property type="entry name" value="MFS_trans_sf"/>
</dbReference>
<organism evidence="2 3">
    <name type="scientific">Paraburkholderia rhynchosiae</name>
    <dbReference type="NCBI Taxonomy" id="487049"/>
    <lineage>
        <taxon>Bacteria</taxon>
        <taxon>Pseudomonadati</taxon>
        <taxon>Pseudomonadota</taxon>
        <taxon>Betaproteobacteria</taxon>
        <taxon>Burkholderiales</taxon>
        <taxon>Burkholderiaceae</taxon>
        <taxon>Paraburkholderia</taxon>
    </lineage>
</organism>
<accession>A0A6J5CN99</accession>
<dbReference type="SUPFAM" id="SSF103473">
    <property type="entry name" value="MFS general substrate transporter"/>
    <property type="match status" value="1"/>
</dbReference>
<evidence type="ECO:0000256" key="1">
    <source>
        <dbReference type="SAM" id="Phobius"/>
    </source>
</evidence>
<dbReference type="Gene3D" id="1.20.1250.20">
    <property type="entry name" value="MFS general substrate transporter like domains"/>
    <property type="match status" value="1"/>
</dbReference>
<dbReference type="AlphaFoldDB" id="A0A6J5CN99"/>